<name>A0A9Q9D6W4_9LACT</name>
<evidence type="ECO:0000259" key="2">
    <source>
        <dbReference type="Pfam" id="PF00884"/>
    </source>
</evidence>
<organism evidence="3 4">
    <name type="scientific">Lactococcus formosensis</name>
    <dbReference type="NCBI Taxonomy" id="1281486"/>
    <lineage>
        <taxon>Bacteria</taxon>
        <taxon>Bacillati</taxon>
        <taxon>Bacillota</taxon>
        <taxon>Bacilli</taxon>
        <taxon>Lactobacillales</taxon>
        <taxon>Streptococcaceae</taxon>
        <taxon>Lactococcus</taxon>
    </lineage>
</organism>
<dbReference type="RefSeq" id="WP_252175546.1">
    <property type="nucleotide sequence ID" value="NZ_CP086395.1"/>
</dbReference>
<feature type="transmembrane region" description="Helical" evidence="1">
    <location>
        <begin position="40"/>
        <end position="60"/>
    </location>
</feature>
<feature type="transmembrane region" description="Helical" evidence="1">
    <location>
        <begin position="81"/>
        <end position="100"/>
    </location>
</feature>
<dbReference type="CDD" id="cd16015">
    <property type="entry name" value="LTA_synthase"/>
    <property type="match status" value="1"/>
</dbReference>
<keyword evidence="3" id="KW-0378">Hydrolase</keyword>
<feature type="transmembrane region" description="Helical" evidence="1">
    <location>
        <begin position="351"/>
        <end position="377"/>
    </location>
</feature>
<gene>
    <name evidence="3" type="ORF">LMK00_01105</name>
</gene>
<feature type="transmembrane region" description="Helical" evidence="1">
    <location>
        <begin position="247"/>
        <end position="266"/>
    </location>
</feature>
<protein>
    <submittedName>
        <fullName evidence="3">Sulfatase-like hydrolase/transferase</fullName>
    </submittedName>
</protein>
<dbReference type="Pfam" id="PF00884">
    <property type="entry name" value="Sulfatase"/>
    <property type="match status" value="1"/>
</dbReference>
<keyword evidence="1" id="KW-0472">Membrane</keyword>
<dbReference type="SUPFAM" id="SSF53649">
    <property type="entry name" value="Alkaline phosphatase-like"/>
    <property type="match status" value="1"/>
</dbReference>
<dbReference type="KEGG" id="lfo:LMK00_01105"/>
<reference evidence="3" key="1">
    <citation type="journal article" date="2022" name="Front. Microbiol.">
        <title>Feed Insects as a Reservoir of Granadaene-Producing Lactococci.</title>
        <authorList>
            <person name="Neuzil-Bunesova V."/>
            <person name="Ramirez Garcia A."/>
            <person name="Modrackova N."/>
            <person name="Makovska M."/>
            <person name="Sabolova M."/>
            <person name="Sproer C."/>
            <person name="Bunk B."/>
            <person name="Blom J."/>
            <person name="Schwab C."/>
        </authorList>
    </citation>
    <scope>NUCLEOTIDE SEQUENCE</scope>
    <source>
        <strain evidence="3">I4/6O</strain>
    </source>
</reference>
<evidence type="ECO:0000313" key="4">
    <source>
        <dbReference type="Proteomes" id="UP001056730"/>
    </source>
</evidence>
<dbReference type="EMBL" id="CP086395">
    <property type="protein sequence ID" value="USJ20620.1"/>
    <property type="molecule type" value="Genomic_DNA"/>
</dbReference>
<feature type="transmembrane region" description="Helical" evidence="1">
    <location>
        <begin position="312"/>
        <end position="331"/>
    </location>
</feature>
<dbReference type="AlphaFoldDB" id="A0A9Q9D6W4"/>
<accession>A0A9Q9D6W4</accession>
<feature type="domain" description="Sulfatase N-terminal" evidence="2">
    <location>
        <begin position="499"/>
        <end position="786"/>
    </location>
</feature>
<dbReference type="Proteomes" id="UP001056730">
    <property type="component" value="Chromosome"/>
</dbReference>
<evidence type="ECO:0000256" key="1">
    <source>
        <dbReference type="SAM" id="Phobius"/>
    </source>
</evidence>
<keyword evidence="1" id="KW-0812">Transmembrane</keyword>
<proteinExistence type="predicted"/>
<dbReference type="Gene3D" id="3.40.720.10">
    <property type="entry name" value="Alkaline Phosphatase, subunit A"/>
    <property type="match status" value="1"/>
</dbReference>
<keyword evidence="1" id="KW-1133">Transmembrane helix</keyword>
<dbReference type="GO" id="GO:0016787">
    <property type="term" value="F:hydrolase activity"/>
    <property type="evidence" value="ECO:0007669"/>
    <property type="project" value="UniProtKB-KW"/>
</dbReference>
<evidence type="ECO:0000313" key="3">
    <source>
        <dbReference type="EMBL" id="USJ20620.1"/>
    </source>
</evidence>
<sequence length="852" mass="96829">MKNNILKVIGFIALFFALSSLSITKVIPEVINISQPVDIALRAYSLLGSVSLFYLLLILFKNNGLWFTQLNNRKLVEWNKLLLFPIIFIAYFVFHVFMILTENISNGNFEWTYVSLNLNLLVERYVPLTLLIIVGILLLEKIADKKGKKSWRILEWVPTLKGEDIFVSLLSFLAFSDYLLRDLIWKTSFGPHNSRGVYQLQYASEKILARQDFMRLVGAYLFIFIVVFTLSYLIFKGVSAFYKKQKNFALVFVSSLFLAIIFNYFIQVSIKSDTFVTFHGTIATGATAFQVFVLTLLFILVYLLINRYLAATALNIVAASLFSFANGIKFSERQEPIYVSELSWLSNPQTLLSFVDVKSIVLVIGLGVVVTLAVIFLSRKIFPGKLLTWKTRGLTLMALVLVYLPISQNFKTFTKPADQVKVPILTRYMNVSNGDILWKGSTHTARTKSLSYLWLRQIYGAAMEEPLGYSEEKVKEISDKYSKLAVDINTQREQEINEQTVIYILSESLANPNRVNGITLSENPLQNIDQLKNSASGGLMYADGYGGGTANMEAQTLTGLPKVNYSSDVSIINSDVLPNMPFIPSISNHFTNKIALHPENAANYNRNKVYKKLEFDHFYALSNTKDGDILKNQKRLDGVVSDAQVYEDVLSKINPEESQFFSVLTMQNHMPYTRYGGTSQITATGVGYSPTSNNLLQNYVRKINESDLATQEFIQKLEKIDKKITVVFYGDHLPNIYPNPSENFADDMRKQYQTDYFIWSNRGNKNDKQEDLNSAEFIPALFEATGSKVSPYYALLSEVMWSLPAEYNSSLSTQVDLNEEQKKLAEDLKIIQYDLTSGEHYLEESSPFFQIQ</sequence>
<dbReference type="InterPro" id="IPR017850">
    <property type="entry name" value="Alkaline_phosphatase_core_sf"/>
</dbReference>
<feature type="transmembrane region" description="Helical" evidence="1">
    <location>
        <begin position="120"/>
        <end position="139"/>
    </location>
</feature>
<dbReference type="InterPro" id="IPR000917">
    <property type="entry name" value="Sulfatase_N"/>
</dbReference>
<feature type="transmembrane region" description="Helical" evidence="1">
    <location>
        <begin position="278"/>
        <end position="305"/>
    </location>
</feature>
<feature type="transmembrane region" description="Helical" evidence="1">
    <location>
        <begin position="213"/>
        <end position="235"/>
    </location>
</feature>